<dbReference type="EMBL" id="FPLD01000002">
    <property type="protein sequence ID" value="SGY81313.1"/>
    <property type="molecule type" value="Genomic_DNA"/>
</dbReference>
<feature type="transmembrane region" description="Helical" evidence="1">
    <location>
        <begin position="38"/>
        <end position="58"/>
    </location>
</feature>
<keyword evidence="1" id="KW-1133">Transmembrane helix</keyword>
<dbReference type="OrthoDB" id="7062456at2"/>
<dbReference type="InterPro" id="IPR010398">
    <property type="entry name" value="DUF997"/>
</dbReference>
<gene>
    <name evidence="2" type="ORF">MT2528_0009</name>
    <name evidence="3" type="ORF">NVI5450_0010</name>
</gene>
<evidence type="ECO:0000256" key="1">
    <source>
        <dbReference type="SAM" id="Phobius"/>
    </source>
</evidence>
<dbReference type="RefSeq" id="WP_045108771.1">
    <property type="nucleotide sequence ID" value="NZ_CAWQZC010000070.1"/>
</dbReference>
<dbReference type="GeneID" id="61293741"/>
<dbReference type="EMBL" id="FPLJ01000001">
    <property type="protein sequence ID" value="SGY81233.1"/>
    <property type="molecule type" value="Genomic_DNA"/>
</dbReference>
<evidence type="ECO:0000313" key="4">
    <source>
        <dbReference type="Proteomes" id="UP000182660"/>
    </source>
</evidence>
<dbReference type="Proteomes" id="UP000183794">
    <property type="component" value="Unassembled WGS sequence"/>
</dbReference>
<proteinExistence type="predicted"/>
<dbReference type="HOGENOM" id="CLU_203836_0_0_6"/>
<keyword evidence="4" id="KW-1185">Reference proteome</keyword>
<reference evidence="3 5" key="1">
    <citation type="submission" date="2016-11" db="EMBL/GenBank/DDBJ databases">
        <authorList>
            <person name="Jaros S."/>
            <person name="Januszkiewicz K."/>
            <person name="Wedrychowicz H."/>
        </authorList>
    </citation>
    <scope>NUCLEOTIDE SEQUENCE [LARGE SCALE GENOMIC DNA]</scope>
    <source>
        <strain evidence="3">NVI 5450</strain>
    </source>
</reference>
<accession>A0A090I9E1</accession>
<evidence type="ECO:0008006" key="6">
    <source>
        <dbReference type="Google" id="ProtNLM"/>
    </source>
</evidence>
<evidence type="ECO:0000313" key="2">
    <source>
        <dbReference type="EMBL" id="SGY81233.1"/>
    </source>
</evidence>
<protein>
    <recommendedName>
        <fullName evidence="6">DUF997 family protein</fullName>
    </recommendedName>
</protein>
<dbReference type="Proteomes" id="UP000182660">
    <property type="component" value="Unassembled WGS sequence"/>
</dbReference>
<name>A0A090I9E1_9GAMM</name>
<dbReference type="KEGG" id="mvs:MVIS_0292"/>
<reference evidence="2 4" key="2">
    <citation type="submission" date="2016-11" db="EMBL/GenBank/DDBJ databases">
        <authorList>
            <person name="Klemetsen T."/>
        </authorList>
    </citation>
    <scope>NUCLEOTIDE SEQUENCE [LARGE SCALE GENOMIC DNA]</scope>
    <source>
        <strain evidence="2">MT 2528</strain>
    </source>
</reference>
<dbReference type="AlphaFoldDB" id="A0A090I9E1"/>
<keyword evidence="1" id="KW-0472">Membrane</keyword>
<evidence type="ECO:0000313" key="5">
    <source>
        <dbReference type="Proteomes" id="UP000183794"/>
    </source>
</evidence>
<dbReference type="Pfam" id="PF06196">
    <property type="entry name" value="DUF997"/>
    <property type="match status" value="1"/>
</dbReference>
<keyword evidence="1" id="KW-0812">Transmembrane</keyword>
<dbReference type="STRING" id="80854.MVIS_0292"/>
<sequence length="64" mass="7507">MHSISKKTLLLTLGYFALWCAGPLLLQTQGDWWGLPVWFWFSCLFAPLLLIFFLILMIKSTYHD</sequence>
<dbReference type="PATRIC" id="fig|80854.5.peg.303"/>
<organism evidence="3 5">
    <name type="scientific">Moritella viscosa</name>
    <dbReference type="NCBI Taxonomy" id="80854"/>
    <lineage>
        <taxon>Bacteria</taxon>
        <taxon>Pseudomonadati</taxon>
        <taxon>Pseudomonadota</taxon>
        <taxon>Gammaproteobacteria</taxon>
        <taxon>Alteromonadales</taxon>
        <taxon>Moritellaceae</taxon>
        <taxon>Moritella</taxon>
    </lineage>
</organism>
<evidence type="ECO:0000313" key="3">
    <source>
        <dbReference type="EMBL" id="SGY81313.1"/>
    </source>
</evidence>